<sequence length="142" mass="15421">MEVAIPSTGRELNSQVSDRFGRCTYILIADTNGEIKEVIENEFQDAASGAGVQTSQKIANKKVKAVVTKNIGPNAFSILENSNIKIYEALDTVKESLNKLESEELNEINQGKPRGKPRGQSNKQSGKGQQRNTGTGNKGKDI</sequence>
<gene>
    <name evidence="3" type="ORF">BTN85_1961</name>
</gene>
<feature type="compositionally biased region" description="Low complexity" evidence="1">
    <location>
        <begin position="119"/>
        <end position="130"/>
    </location>
</feature>
<dbReference type="InParanoid" id="A0A1Q6DSK1"/>
<dbReference type="InterPro" id="IPR036105">
    <property type="entry name" value="DiNase_FeMo-co_biosyn_sf"/>
</dbReference>
<accession>A0A1Q6DSK1</accession>
<evidence type="ECO:0000313" key="3">
    <source>
        <dbReference type="EMBL" id="OKY77311.1"/>
    </source>
</evidence>
<dbReference type="PANTHER" id="PTHR42983:SF1">
    <property type="entry name" value="IRON-MOLYBDENUM PROTEIN"/>
    <property type="match status" value="1"/>
</dbReference>
<feature type="region of interest" description="Disordered" evidence="1">
    <location>
        <begin position="104"/>
        <end position="142"/>
    </location>
</feature>
<evidence type="ECO:0000259" key="2">
    <source>
        <dbReference type="Pfam" id="PF02579"/>
    </source>
</evidence>
<dbReference type="CDD" id="cd00851">
    <property type="entry name" value="MTH1175"/>
    <property type="match status" value="1"/>
</dbReference>
<dbReference type="AlphaFoldDB" id="A0A1Q6DSK1"/>
<keyword evidence="4" id="KW-1185">Reference proteome</keyword>
<feature type="domain" description="Dinitrogenase iron-molybdenum cofactor biosynthesis" evidence="2">
    <location>
        <begin position="13"/>
        <end position="101"/>
    </location>
</feature>
<dbReference type="InterPro" id="IPR033913">
    <property type="entry name" value="MTH1175_dom"/>
</dbReference>
<evidence type="ECO:0000313" key="4">
    <source>
        <dbReference type="Proteomes" id="UP000185744"/>
    </source>
</evidence>
<comment type="caution">
    <text evidence="3">The sequence shown here is derived from an EMBL/GenBank/DDBJ whole genome shotgun (WGS) entry which is preliminary data.</text>
</comment>
<dbReference type="Gene3D" id="3.30.420.130">
    <property type="entry name" value="Dinitrogenase iron-molybdenum cofactor biosynthesis domain"/>
    <property type="match status" value="1"/>
</dbReference>
<evidence type="ECO:0000256" key="1">
    <source>
        <dbReference type="SAM" id="MobiDB-lite"/>
    </source>
</evidence>
<dbReference type="SUPFAM" id="SSF53146">
    <property type="entry name" value="Nitrogenase accessory factor-like"/>
    <property type="match status" value="1"/>
</dbReference>
<dbReference type="STRING" id="1903181.BTN85_1961"/>
<dbReference type="Pfam" id="PF02579">
    <property type="entry name" value="Nitro_FeMo-Co"/>
    <property type="match status" value="1"/>
</dbReference>
<dbReference type="EMBL" id="MSDW01000002">
    <property type="protein sequence ID" value="OKY77311.1"/>
    <property type="molecule type" value="Genomic_DNA"/>
</dbReference>
<proteinExistence type="predicted"/>
<reference evidence="3" key="1">
    <citation type="submission" date="2016-12" db="EMBL/GenBank/DDBJ databases">
        <title>Discovery of methanogenic haloarchaea.</title>
        <authorList>
            <person name="Sorokin D.Y."/>
            <person name="Makarova K.S."/>
            <person name="Abbas B."/>
            <person name="Ferrer M."/>
            <person name="Golyshin P.N."/>
        </authorList>
    </citation>
    <scope>NUCLEOTIDE SEQUENCE [LARGE SCALE GENOMIC DNA]</scope>
    <source>
        <strain evidence="3">HMET1</strain>
    </source>
</reference>
<dbReference type="Proteomes" id="UP000185744">
    <property type="component" value="Unassembled WGS sequence"/>
</dbReference>
<name>A0A1Q6DSK1_METT1</name>
<protein>
    <submittedName>
        <fullName evidence="3">Fe-Mo cluster-binding protein, NifX family</fullName>
    </submittedName>
</protein>
<dbReference type="PANTHER" id="PTHR42983">
    <property type="entry name" value="DINITROGENASE IRON-MOLYBDENUM COFACTOR PROTEIN-RELATED"/>
    <property type="match status" value="1"/>
</dbReference>
<organism evidence="3 4">
    <name type="scientific">Methanohalarchaeum thermophilum</name>
    <dbReference type="NCBI Taxonomy" id="1903181"/>
    <lineage>
        <taxon>Archaea</taxon>
        <taxon>Methanobacteriati</taxon>
        <taxon>Methanobacteriota</taxon>
        <taxon>Methanonatronarchaeia</taxon>
        <taxon>Methanonatronarchaeales</taxon>
        <taxon>Methanonatronarchaeaceae</taxon>
        <taxon>Candidatus Methanohalarchaeum</taxon>
    </lineage>
</organism>
<dbReference type="InterPro" id="IPR003731">
    <property type="entry name" value="Di-Nase_FeMo-co_biosynth"/>
</dbReference>